<reference evidence="3" key="1">
    <citation type="journal article" date="2016" name="Nat. Genet.">
        <title>A high-quality carrot genome assembly provides new insights into carotenoid accumulation and asterid genome evolution.</title>
        <authorList>
            <person name="Iorizzo M."/>
            <person name="Ellison S."/>
            <person name="Senalik D."/>
            <person name="Zeng P."/>
            <person name="Satapoomin P."/>
            <person name="Huang J."/>
            <person name="Bowman M."/>
            <person name="Iovene M."/>
            <person name="Sanseverino W."/>
            <person name="Cavagnaro P."/>
            <person name="Yildiz M."/>
            <person name="Macko-Podgorni A."/>
            <person name="Moranska E."/>
            <person name="Grzebelus E."/>
            <person name="Grzebelus D."/>
            <person name="Ashrafi H."/>
            <person name="Zheng Z."/>
            <person name="Cheng S."/>
            <person name="Spooner D."/>
            <person name="Van Deynze A."/>
            <person name="Simon P."/>
        </authorList>
    </citation>
    <scope>NUCLEOTIDE SEQUENCE</scope>
    <source>
        <tissue evidence="3">Leaf</tissue>
    </source>
</reference>
<keyword evidence="4" id="KW-1185">Reference proteome</keyword>
<dbReference type="PANTHER" id="PTHR31286:SF153">
    <property type="entry name" value="DUF4283 DOMAIN PROTEIN"/>
    <property type="match status" value="1"/>
</dbReference>
<organism evidence="3 4">
    <name type="scientific">Daucus carota subsp. sativus</name>
    <name type="common">Carrot</name>
    <dbReference type="NCBI Taxonomy" id="79200"/>
    <lineage>
        <taxon>Eukaryota</taxon>
        <taxon>Viridiplantae</taxon>
        <taxon>Streptophyta</taxon>
        <taxon>Embryophyta</taxon>
        <taxon>Tracheophyta</taxon>
        <taxon>Spermatophyta</taxon>
        <taxon>Magnoliopsida</taxon>
        <taxon>eudicotyledons</taxon>
        <taxon>Gunneridae</taxon>
        <taxon>Pentapetalae</taxon>
        <taxon>asterids</taxon>
        <taxon>campanulids</taxon>
        <taxon>Apiales</taxon>
        <taxon>Apiaceae</taxon>
        <taxon>Apioideae</taxon>
        <taxon>Scandiceae</taxon>
        <taxon>Daucinae</taxon>
        <taxon>Daucus</taxon>
        <taxon>Daucus sect. Daucus</taxon>
    </lineage>
</organism>
<feature type="domain" description="CCHC-type" evidence="2">
    <location>
        <begin position="193"/>
        <end position="206"/>
    </location>
</feature>
<evidence type="ECO:0000259" key="2">
    <source>
        <dbReference type="PROSITE" id="PS50158"/>
    </source>
</evidence>
<accession>A0AAF0WBQ6</accession>
<evidence type="ECO:0000256" key="1">
    <source>
        <dbReference type="PROSITE-ProRule" id="PRU00047"/>
    </source>
</evidence>
<keyword evidence="1" id="KW-0479">Metal-binding</keyword>
<keyword evidence="1" id="KW-0862">Zinc</keyword>
<name>A0AAF0WBQ6_DAUCS</name>
<evidence type="ECO:0000313" key="3">
    <source>
        <dbReference type="EMBL" id="WOG86659.1"/>
    </source>
</evidence>
<evidence type="ECO:0000313" key="4">
    <source>
        <dbReference type="Proteomes" id="UP000077755"/>
    </source>
</evidence>
<dbReference type="GO" id="GO:0003676">
    <property type="term" value="F:nucleic acid binding"/>
    <property type="evidence" value="ECO:0007669"/>
    <property type="project" value="InterPro"/>
</dbReference>
<keyword evidence="1" id="KW-0863">Zinc-finger</keyword>
<gene>
    <name evidence="3" type="ORF">DCAR_0205876</name>
</gene>
<dbReference type="PANTHER" id="PTHR31286">
    <property type="entry name" value="GLYCINE-RICH CELL WALL STRUCTURAL PROTEIN 1.8-LIKE"/>
    <property type="match status" value="1"/>
</dbReference>
<dbReference type="AlphaFoldDB" id="A0AAF0WBQ6"/>
<dbReference type="EMBL" id="CP093344">
    <property type="protein sequence ID" value="WOG86659.1"/>
    <property type="molecule type" value="Genomic_DNA"/>
</dbReference>
<dbReference type="PROSITE" id="PS50158">
    <property type="entry name" value="ZF_CCHC"/>
    <property type="match status" value="1"/>
</dbReference>
<proteinExistence type="predicted"/>
<dbReference type="GO" id="GO:0008270">
    <property type="term" value="F:zinc ion binding"/>
    <property type="evidence" value="ECO:0007669"/>
    <property type="project" value="UniProtKB-KW"/>
</dbReference>
<reference evidence="3" key="2">
    <citation type="submission" date="2022-03" db="EMBL/GenBank/DDBJ databases">
        <title>Draft title - Genomic analysis of global carrot germplasm unveils the trajectory of domestication and the origin of high carotenoid orange carrot.</title>
        <authorList>
            <person name="Iorizzo M."/>
            <person name="Ellison S."/>
            <person name="Senalik D."/>
            <person name="Macko-Podgorni A."/>
            <person name="Grzebelus D."/>
            <person name="Bostan H."/>
            <person name="Rolling W."/>
            <person name="Curaba J."/>
            <person name="Simon P."/>
        </authorList>
    </citation>
    <scope>NUCLEOTIDE SEQUENCE</scope>
    <source>
        <tissue evidence="3">Leaf</tissue>
    </source>
</reference>
<dbReference type="Proteomes" id="UP000077755">
    <property type="component" value="Chromosome 2"/>
</dbReference>
<sequence>MAYDKTNLEKLYEKLTIDDEESEGVIVAAEAGQERKESFVLVGRFLTEKNINFQAMQNVLASLYSFVFYQIMDLRKVLDGGPWSFEQNMLVYHQMLDTEDAHQVILNDIDIWVQVHDIPKGFISETVLKSIGDFIGQHVKSDPVNFDGTWKSFVRIRVRMNIRKPLKRRMKIKREGGNWSWVNFKYERLGSFCFVCGIIGHTERECNVVYAHPDKEVERAYGVWLRAPGRSSKQYVGARWLRNAEGGGRWTEYGGGVKRQTEESGSTGDVARFKELNGVVRENSGDKGAIFVTPRNQEDKEEGNILNLEDSQDHIDVILD</sequence>
<dbReference type="InterPro" id="IPR040256">
    <property type="entry name" value="At4g02000-like"/>
</dbReference>
<protein>
    <recommendedName>
        <fullName evidence="2">CCHC-type domain-containing protein</fullName>
    </recommendedName>
</protein>
<dbReference type="InterPro" id="IPR025836">
    <property type="entry name" value="Zn_knuckle_CX2CX4HX4C"/>
</dbReference>
<dbReference type="Pfam" id="PF14392">
    <property type="entry name" value="zf-CCHC_4"/>
    <property type="match status" value="1"/>
</dbReference>
<dbReference type="InterPro" id="IPR001878">
    <property type="entry name" value="Znf_CCHC"/>
</dbReference>